<proteinExistence type="predicted"/>
<evidence type="ECO:0000313" key="1">
    <source>
        <dbReference type="EMBL" id="OEK04590.1"/>
    </source>
</evidence>
<dbReference type="Proteomes" id="UP000095552">
    <property type="component" value="Unassembled WGS sequence"/>
</dbReference>
<organism evidence="1 2">
    <name type="scientific">Roseivirga misakiensis</name>
    <dbReference type="NCBI Taxonomy" id="1563681"/>
    <lineage>
        <taxon>Bacteria</taxon>
        <taxon>Pseudomonadati</taxon>
        <taxon>Bacteroidota</taxon>
        <taxon>Cytophagia</taxon>
        <taxon>Cytophagales</taxon>
        <taxon>Roseivirgaceae</taxon>
        <taxon>Roseivirga</taxon>
    </lineage>
</organism>
<keyword evidence="2" id="KW-1185">Reference proteome</keyword>
<dbReference type="RefSeq" id="WP_069836094.1">
    <property type="nucleotide sequence ID" value="NZ_MDGQ01000005.1"/>
</dbReference>
<dbReference type="STRING" id="1563681.BFP71_14105"/>
<protein>
    <submittedName>
        <fullName evidence="1">Uncharacterized protein</fullName>
    </submittedName>
</protein>
<comment type="caution">
    <text evidence="1">The sequence shown here is derived from an EMBL/GenBank/DDBJ whole genome shotgun (WGS) entry which is preliminary data.</text>
</comment>
<dbReference type="EMBL" id="MDGQ01000005">
    <property type="protein sequence ID" value="OEK04590.1"/>
    <property type="molecule type" value="Genomic_DNA"/>
</dbReference>
<dbReference type="OrthoDB" id="2656488at2"/>
<dbReference type="AlphaFoldDB" id="A0A1E5SZN4"/>
<name>A0A1E5SZN4_9BACT</name>
<gene>
    <name evidence="1" type="ORF">BFP71_14105</name>
</gene>
<sequence>MLWNKEERYTHLPYENEAELESAVNEVKSQLFGSKRIYLDDKKKIGKRGKTNNLPDGYLIDLTNQKDPKVFVVENDLTSHQHLKHIAVQILEFSLSFEASKVKVKNVIKEMLQKRQVEWRKCELFAKENGFENVDYLLESIIHKPDSFNALLIIDELGEELETVLISRFRFPVETVTLKRFKSDKGDILYDFEPFLNDLSEDTEKVNITDIDTIVVPAREDGFNEVFIGEDCWYAIRLNSSMIPMIKYIAAYQVAPISAITHIAEVKSIDQYKDTNKYILTFTDPAEKVKKVSIGKIKGKAPQSPRYSSKERILKAKSLDEVF</sequence>
<accession>A0A1E5SZN4</accession>
<evidence type="ECO:0000313" key="2">
    <source>
        <dbReference type="Proteomes" id="UP000095552"/>
    </source>
</evidence>
<reference evidence="1 2" key="1">
    <citation type="submission" date="2016-08" db="EMBL/GenBank/DDBJ databases">
        <title>Draft genome of Fabibacter sp. strain SK-8.</title>
        <authorList>
            <person name="Wong S.-K."/>
            <person name="Hamasaki K."/>
            <person name="Yoshizawa S."/>
        </authorList>
    </citation>
    <scope>NUCLEOTIDE SEQUENCE [LARGE SCALE GENOMIC DNA]</scope>
    <source>
        <strain evidence="1 2">SK-8</strain>
    </source>
</reference>